<dbReference type="RefSeq" id="WP_282861760.1">
    <property type="nucleotide sequence ID" value="NZ_CP118848.1"/>
</dbReference>
<gene>
    <name evidence="2" type="ORF">PYH69_09495</name>
</gene>
<name>A0AAX3W1E0_MAMLE</name>
<evidence type="ECO:0000259" key="1">
    <source>
        <dbReference type="Pfam" id="PF10651"/>
    </source>
</evidence>
<reference evidence="2" key="1">
    <citation type="journal article" date="2023" name="Antibiotics">
        <title>Prevalence and Molecular Characterization of Methicillin-Resistant Staphylococci (MRS) and Mammaliicocci (MRM) in Dromedary Camels from Algeria: First Detection of SCCmec-mecC Hybrid in Methicillin-Resistant Mammaliicoccus lentus.</title>
        <authorList>
            <person name="Belhout C."/>
            <person name="Boyen F."/>
            <person name="Vereecke N."/>
            <person name="Theuns S."/>
            <person name="Taibi N."/>
            <person name="Stegger M."/>
            <person name="de la Fe-Rodriguez P.Y."/>
            <person name="Bouayad L."/>
            <person name="Elgroud R."/>
            <person name="Butaye P."/>
        </authorList>
    </citation>
    <scope>NUCLEOTIDE SEQUENCE</scope>
    <source>
        <strain evidence="2">7048</strain>
    </source>
</reference>
<sequence>MYNKEGRIQLETTAHIQNRLDTNIQFYNTDIGTADLVFNITRNGSPLLVSSENADVFIKLETTDKRKNYIVDTVLPVDPMNGKLKYTIPNDFLGLANKDNKTVKVVGQTWIAVRGKEDIVTHVEFSFSIKDSIINTIPAVDKINEIRTFQEFRESIMTTINEINEALANGEDYVSQMEGTKASGMKALNDRTTQAIEEITTLVGTSKQEITNLKENTITELDEKGNRIKADIEQLNQYDTTNWQKYKLTNDDGTRPYLTKGSFSSVHDLPVGKFETVGADNAEEQDLPSVTSNAFIEIDVTESESGGRKQIYVLISYSKRLFLKTLHTNGADRGWTELTSNNTRTWLGTLGEESSGYNSVLDLPPGYYECNIPSDAFSVDAPQYPNGSSYIAGIDVYEGSNGRKQYKLISNYLNDEYRATVHTNGDFRGWKKVQNEEEYNALFDDSGWIDWNTMNGATKRDTDNPNALQCQRRVRTVNGVKIAHLRVNVNNLESGMVLGQIPSNMSPKIQNFYVRTPVNMNPAVLLVDIDGTLKFYNNLNDRDKWLPTHYIIGEVSWIIDDIGGGQ</sequence>
<accession>A0AAX3W1E0</accession>
<dbReference type="Gene3D" id="2.60.40.3350">
    <property type="match status" value="1"/>
</dbReference>
<proteinExistence type="predicted"/>
<dbReference type="AlphaFoldDB" id="A0AAX3W1E0"/>
<feature type="domain" description="BppU N-terminal" evidence="1">
    <location>
        <begin position="7"/>
        <end position="156"/>
    </location>
</feature>
<dbReference type="Proteomes" id="UP001223261">
    <property type="component" value="Chromosome"/>
</dbReference>
<dbReference type="Pfam" id="PF10651">
    <property type="entry name" value="BppU_N"/>
    <property type="match status" value="1"/>
</dbReference>
<dbReference type="InterPro" id="IPR018913">
    <property type="entry name" value="BppU_N"/>
</dbReference>
<evidence type="ECO:0000313" key="3">
    <source>
        <dbReference type="Proteomes" id="UP001223261"/>
    </source>
</evidence>
<dbReference type="EMBL" id="CP118848">
    <property type="protein sequence ID" value="WHI58989.1"/>
    <property type="molecule type" value="Genomic_DNA"/>
</dbReference>
<organism evidence="2 3">
    <name type="scientific">Mammaliicoccus lentus</name>
    <name type="common">Staphylococcus lentus</name>
    <dbReference type="NCBI Taxonomy" id="42858"/>
    <lineage>
        <taxon>Bacteria</taxon>
        <taxon>Bacillati</taxon>
        <taxon>Bacillota</taxon>
        <taxon>Bacilli</taxon>
        <taxon>Bacillales</taxon>
        <taxon>Staphylococcaceae</taxon>
        <taxon>Mammaliicoccus</taxon>
    </lineage>
</organism>
<evidence type="ECO:0000313" key="2">
    <source>
        <dbReference type="EMBL" id="WHI58989.1"/>
    </source>
</evidence>
<protein>
    <submittedName>
        <fullName evidence="2">BppU family phage baseplate upper protein</fullName>
    </submittedName>
</protein>